<proteinExistence type="predicted"/>
<keyword evidence="1" id="KW-0472">Membrane</keyword>
<keyword evidence="3" id="KW-1185">Reference proteome</keyword>
<accession>A0A243WE89</accession>
<evidence type="ECO:0000313" key="2">
    <source>
        <dbReference type="EMBL" id="OUJ73962.1"/>
    </source>
</evidence>
<evidence type="ECO:0000313" key="3">
    <source>
        <dbReference type="Proteomes" id="UP000194873"/>
    </source>
</evidence>
<dbReference type="Pfam" id="PF13858">
    <property type="entry name" value="DUF4199"/>
    <property type="match status" value="1"/>
</dbReference>
<reference evidence="2 3" key="1">
    <citation type="submission" date="2017-01" db="EMBL/GenBank/DDBJ databases">
        <title>A new Hymenobacter.</title>
        <authorList>
            <person name="Liang Y."/>
            <person name="Feng F."/>
        </authorList>
    </citation>
    <scope>NUCLEOTIDE SEQUENCE [LARGE SCALE GENOMIC DNA]</scope>
    <source>
        <strain evidence="2">MIMBbqt21</strain>
    </source>
</reference>
<keyword evidence="1" id="KW-0812">Transmembrane</keyword>
<sequence length="174" mass="19087">MKLTNAPAQPVLRTALLFGTVLGILALVWVVLLMVTGSNPYGPRRLMTTPLVPFVVIGSQWFVRRYYPTGPGIGKAILTGLLTAVFASVVSAVTLYGFARSADPRLLERNAEEATKILQSARSYYLKQPGGVERYKLDQQNIARTPQELAQDELSKKLILGLLFAIPGGIFLRK</sequence>
<name>A0A243WE89_9BACT</name>
<dbReference type="EMBL" id="MTSE01000004">
    <property type="protein sequence ID" value="OUJ73962.1"/>
    <property type="molecule type" value="Genomic_DNA"/>
</dbReference>
<dbReference type="AlphaFoldDB" id="A0A243WE89"/>
<feature type="transmembrane region" description="Helical" evidence="1">
    <location>
        <begin position="47"/>
        <end position="64"/>
    </location>
</feature>
<keyword evidence="1" id="KW-1133">Transmembrane helix</keyword>
<feature type="transmembrane region" description="Helical" evidence="1">
    <location>
        <begin position="12"/>
        <end position="35"/>
    </location>
</feature>
<feature type="transmembrane region" description="Helical" evidence="1">
    <location>
        <begin position="76"/>
        <end position="99"/>
    </location>
</feature>
<evidence type="ECO:0000256" key="1">
    <source>
        <dbReference type="SAM" id="Phobius"/>
    </source>
</evidence>
<protein>
    <recommendedName>
        <fullName evidence="4">DUF4199 domain-containing protein</fullName>
    </recommendedName>
</protein>
<comment type="caution">
    <text evidence="2">The sequence shown here is derived from an EMBL/GenBank/DDBJ whole genome shotgun (WGS) entry which is preliminary data.</text>
</comment>
<dbReference type="Proteomes" id="UP000194873">
    <property type="component" value="Unassembled WGS sequence"/>
</dbReference>
<evidence type="ECO:0008006" key="4">
    <source>
        <dbReference type="Google" id="ProtNLM"/>
    </source>
</evidence>
<gene>
    <name evidence="2" type="ORF">BXP70_09390</name>
</gene>
<organism evidence="2 3">
    <name type="scientific">Hymenobacter crusticola</name>
    <dbReference type="NCBI Taxonomy" id="1770526"/>
    <lineage>
        <taxon>Bacteria</taxon>
        <taxon>Pseudomonadati</taxon>
        <taxon>Bacteroidota</taxon>
        <taxon>Cytophagia</taxon>
        <taxon>Cytophagales</taxon>
        <taxon>Hymenobacteraceae</taxon>
        <taxon>Hymenobacter</taxon>
    </lineage>
</organism>
<dbReference type="InterPro" id="IPR025250">
    <property type="entry name" value="DUF4199"/>
</dbReference>